<evidence type="ECO:0000313" key="9">
    <source>
        <dbReference type="EMBL" id="KAF2654424.1"/>
    </source>
</evidence>
<evidence type="ECO:0000259" key="8">
    <source>
        <dbReference type="Pfam" id="PF20684"/>
    </source>
</evidence>
<reference evidence="9" key="1">
    <citation type="journal article" date="2020" name="Stud. Mycol.">
        <title>101 Dothideomycetes genomes: a test case for predicting lifestyles and emergence of pathogens.</title>
        <authorList>
            <person name="Haridas S."/>
            <person name="Albert R."/>
            <person name="Binder M."/>
            <person name="Bloem J."/>
            <person name="Labutti K."/>
            <person name="Salamov A."/>
            <person name="Andreopoulos B."/>
            <person name="Baker S."/>
            <person name="Barry K."/>
            <person name="Bills G."/>
            <person name="Bluhm B."/>
            <person name="Cannon C."/>
            <person name="Castanera R."/>
            <person name="Culley D."/>
            <person name="Daum C."/>
            <person name="Ezra D."/>
            <person name="Gonzalez J."/>
            <person name="Henrissat B."/>
            <person name="Kuo A."/>
            <person name="Liang C."/>
            <person name="Lipzen A."/>
            <person name="Lutzoni F."/>
            <person name="Magnuson J."/>
            <person name="Mondo S."/>
            <person name="Nolan M."/>
            <person name="Ohm R."/>
            <person name="Pangilinan J."/>
            <person name="Park H.-J."/>
            <person name="Ramirez L."/>
            <person name="Alfaro M."/>
            <person name="Sun H."/>
            <person name="Tritt A."/>
            <person name="Yoshinaga Y."/>
            <person name="Zwiers L.-H."/>
            <person name="Turgeon B."/>
            <person name="Goodwin S."/>
            <person name="Spatafora J."/>
            <person name="Crous P."/>
            <person name="Grigoriev I."/>
        </authorList>
    </citation>
    <scope>NUCLEOTIDE SEQUENCE</scope>
    <source>
        <strain evidence="9">CBS 122681</strain>
    </source>
</reference>
<sequence>MFEPEDLGPTTRITAFTLTGVSTAVVAVRFYCRIWVVGRLKHYDYVMLAALIGTWGLCVVNHYQMLYGTGKHMYANAPPESAAAYNKRATAGAITWFVYRILYIMVLGLIKLSILIFYLTFATDSTFRNLVKIWIGLITGFTVITGFFNGFECPTDPSITLTTKIFEHYYASKCLNREAMYFAQAGFNIISDAVILVLPLPSLLQLRMPTLKKVSLLGVFSVGLLVPIASALRIWGLYLWANSGGQARYYGAYLLFWSQVEINIAIVCASAPSLQPLLKALVGRLVSRRTRSAYYYYGEGTHNMAEAGIPELRRSGRLPPDSISGLELPPSAYNPSKNKRSTFDTRITEGALMQERDEEQELRDRVRRFASRTSSIHSHGLESPQHPREMLMAG</sequence>
<keyword evidence="2 7" id="KW-0812">Transmembrane</keyword>
<name>A0A6A6T796_9PLEO</name>
<feature type="transmembrane region" description="Helical" evidence="7">
    <location>
        <begin position="185"/>
        <end position="204"/>
    </location>
</feature>
<evidence type="ECO:0000256" key="3">
    <source>
        <dbReference type="ARBA" id="ARBA00022989"/>
    </source>
</evidence>
<keyword evidence="3 7" id="KW-1133">Transmembrane helix</keyword>
<evidence type="ECO:0000256" key="2">
    <source>
        <dbReference type="ARBA" id="ARBA00022692"/>
    </source>
</evidence>
<dbReference type="PANTHER" id="PTHR33048">
    <property type="entry name" value="PTH11-LIKE INTEGRAL MEMBRANE PROTEIN (AFU_ORTHOLOGUE AFUA_5G11245)"/>
    <property type="match status" value="1"/>
</dbReference>
<accession>A0A6A6T796</accession>
<dbReference type="InterPro" id="IPR049326">
    <property type="entry name" value="Rhodopsin_dom_fungi"/>
</dbReference>
<evidence type="ECO:0000256" key="4">
    <source>
        <dbReference type="ARBA" id="ARBA00023136"/>
    </source>
</evidence>
<evidence type="ECO:0000313" key="10">
    <source>
        <dbReference type="Proteomes" id="UP000799324"/>
    </source>
</evidence>
<organism evidence="9 10">
    <name type="scientific">Lophiostoma macrostomum CBS 122681</name>
    <dbReference type="NCBI Taxonomy" id="1314788"/>
    <lineage>
        <taxon>Eukaryota</taxon>
        <taxon>Fungi</taxon>
        <taxon>Dikarya</taxon>
        <taxon>Ascomycota</taxon>
        <taxon>Pezizomycotina</taxon>
        <taxon>Dothideomycetes</taxon>
        <taxon>Pleosporomycetidae</taxon>
        <taxon>Pleosporales</taxon>
        <taxon>Lophiostomataceae</taxon>
        <taxon>Lophiostoma</taxon>
    </lineage>
</organism>
<dbReference type="PANTHER" id="PTHR33048:SF123">
    <property type="entry name" value="INTEGRAL MEMBRANE PROTEIN"/>
    <property type="match status" value="1"/>
</dbReference>
<feature type="transmembrane region" description="Helical" evidence="7">
    <location>
        <begin position="12"/>
        <end position="31"/>
    </location>
</feature>
<keyword evidence="4 7" id="KW-0472">Membrane</keyword>
<protein>
    <recommendedName>
        <fullName evidence="8">Rhodopsin domain-containing protein</fullName>
    </recommendedName>
</protein>
<evidence type="ECO:0000256" key="1">
    <source>
        <dbReference type="ARBA" id="ARBA00004141"/>
    </source>
</evidence>
<dbReference type="EMBL" id="MU004364">
    <property type="protein sequence ID" value="KAF2654424.1"/>
    <property type="molecule type" value="Genomic_DNA"/>
</dbReference>
<evidence type="ECO:0000256" key="5">
    <source>
        <dbReference type="ARBA" id="ARBA00038359"/>
    </source>
</evidence>
<keyword evidence="10" id="KW-1185">Reference proteome</keyword>
<feature type="transmembrane region" description="Helical" evidence="7">
    <location>
        <begin position="216"/>
        <end position="240"/>
    </location>
</feature>
<comment type="subcellular location">
    <subcellularLocation>
        <location evidence="1">Membrane</location>
        <topology evidence="1">Multi-pass membrane protein</topology>
    </subcellularLocation>
</comment>
<dbReference type="AlphaFoldDB" id="A0A6A6T796"/>
<gene>
    <name evidence="9" type="ORF">K491DRAFT_471853</name>
</gene>
<dbReference type="OrthoDB" id="3934549at2759"/>
<dbReference type="GO" id="GO:0016020">
    <property type="term" value="C:membrane"/>
    <property type="evidence" value="ECO:0007669"/>
    <property type="project" value="UniProtKB-SubCell"/>
</dbReference>
<comment type="similarity">
    <text evidence="5">Belongs to the SAT4 family.</text>
</comment>
<evidence type="ECO:0000256" key="6">
    <source>
        <dbReference type="SAM" id="MobiDB-lite"/>
    </source>
</evidence>
<feature type="compositionally biased region" description="Basic and acidic residues" evidence="6">
    <location>
        <begin position="385"/>
        <end position="394"/>
    </location>
</feature>
<dbReference type="Proteomes" id="UP000799324">
    <property type="component" value="Unassembled WGS sequence"/>
</dbReference>
<feature type="transmembrane region" description="Helical" evidence="7">
    <location>
        <begin position="43"/>
        <end position="63"/>
    </location>
</feature>
<dbReference type="InterPro" id="IPR052337">
    <property type="entry name" value="SAT4-like"/>
</dbReference>
<feature type="transmembrane region" description="Helical" evidence="7">
    <location>
        <begin position="101"/>
        <end position="121"/>
    </location>
</feature>
<feature type="transmembrane region" description="Helical" evidence="7">
    <location>
        <begin position="133"/>
        <end position="151"/>
    </location>
</feature>
<evidence type="ECO:0000256" key="7">
    <source>
        <dbReference type="SAM" id="Phobius"/>
    </source>
</evidence>
<feature type="domain" description="Rhodopsin" evidence="8">
    <location>
        <begin position="28"/>
        <end position="279"/>
    </location>
</feature>
<proteinExistence type="inferred from homology"/>
<feature type="transmembrane region" description="Helical" evidence="7">
    <location>
        <begin position="260"/>
        <end position="282"/>
    </location>
</feature>
<dbReference type="Pfam" id="PF20684">
    <property type="entry name" value="Fung_rhodopsin"/>
    <property type="match status" value="1"/>
</dbReference>
<feature type="region of interest" description="Disordered" evidence="6">
    <location>
        <begin position="325"/>
        <end position="394"/>
    </location>
</feature>